<name>A0A6A5SKB0_9PLEO</name>
<evidence type="ECO:0000256" key="1">
    <source>
        <dbReference type="SAM" id="MobiDB-lite"/>
    </source>
</evidence>
<feature type="non-terminal residue" evidence="2">
    <location>
        <position position="1"/>
    </location>
</feature>
<dbReference type="EMBL" id="ML976069">
    <property type="protein sequence ID" value="KAF1940084.1"/>
    <property type="molecule type" value="Genomic_DNA"/>
</dbReference>
<proteinExistence type="predicted"/>
<dbReference type="AlphaFoldDB" id="A0A6A5SKB0"/>
<organism evidence="2 3">
    <name type="scientific">Clathrospora elynae</name>
    <dbReference type="NCBI Taxonomy" id="706981"/>
    <lineage>
        <taxon>Eukaryota</taxon>
        <taxon>Fungi</taxon>
        <taxon>Dikarya</taxon>
        <taxon>Ascomycota</taxon>
        <taxon>Pezizomycotina</taxon>
        <taxon>Dothideomycetes</taxon>
        <taxon>Pleosporomycetidae</taxon>
        <taxon>Pleosporales</taxon>
        <taxon>Diademaceae</taxon>
        <taxon>Clathrospora</taxon>
    </lineage>
</organism>
<evidence type="ECO:0000313" key="2">
    <source>
        <dbReference type="EMBL" id="KAF1940084.1"/>
    </source>
</evidence>
<sequence>AVVTKYVDILKPLKVATEWLEGRGKKQHKLNGRFGAIYEVIPTFEQLINTFEERLLPYTSIDFERYDAPEDHIAINLRAALAKLKLFYAKLSNSPAYYAAVVLHPRYWNYCKLLWDPAQLAAADATFQQLWRLYNHCPAPCALLRPTNTPSNAIDNAINAIIDTESDNEEAYTDEFGQGREEIGARFEGRLLQKVADCVAQRARLSQAQGKGQQRSVKARNPQRQAQTAGNGGRG</sequence>
<keyword evidence="3" id="KW-1185">Reference proteome</keyword>
<evidence type="ECO:0000313" key="3">
    <source>
        <dbReference type="Proteomes" id="UP000800038"/>
    </source>
</evidence>
<gene>
    <name evidence="2" type="ORF">EJ02DRAFT_495756</name>
</gene>
<feature type="compositionally biased region" description="Polar residues" evidence="1">
    <location>
        <begin position="206"/>
        <end position="229"/>
    </location>
</feature>
<dbReference type="OrthoDB" id="3780340at2759"/>
<reference evidence="2" key="1">
    <citation type="journal article" date="2020" name="Stud. Mycol.">
        <title>101 Dothideomycetes genomes: a test case for predicting lifestyles and emergence of pathogens.</title>
        <authorList>
            <person name="Haridas S."/>
            <person name="Albert R."/>
            <person name="Binder M."/>
            <person name="Bloem J."/>
            <person name="Labutti K."/>
            <person name="Salamov A."/>
            <person name="Andreopoulos B."/>
            <person name="Baker S."/>
            <person name="Barry K."/>
            <person name="Bills G."/>
            <person name="Bluhm B."/>
            <person name="Cannon C."/>
            <person name="Castanera R."/>
            <person name="Culley D."/>
            <person name="Daum C."/>
            <person name="Ezra D."/>
            <person name="Gonzalez J."/>
            <person name="Henrissat B."/>
            <person name="Kuo A."/>
            <person name="Liang C."/>
            <person name="Lipzen A."/>
            <person name="Lutzoni F."/>
            <person name="Magnuson J."/>
            <person name="Mondo S."/>
            <person name="Nolan M."/>
            <person name="Ohm R."/>
            <person name="Pangilinan J."/>
            <person name="Park H.-J."/>
            <person name="Ramirez L."/>
            <person name="Alfaro M."/>
            <person name="Sun H."/>
            <person name="Tritt A."/>
            <person name="Yoshinaga Y."/>
            <person name="Zwiers L.-H."/>
            <person name="Turgeon B."/>
            <person name="Goodwin S."/>
            <person name="Spatafora J."/>
            <person name="Crous P."/>
            <person name="Grigoriev I."/>
        </authorList>
    </citation>
    <scope>NUCLEOTIDE SEQUENCE</scope>
    <source>
        <strain evidence="2">CBS 161.51</strain>
    </source>
</reference>
<accession>A0A6A5SKB0</accession>
<feature type="region of interest" description="Disordered" evidence="1">
    <location>
        <begin position="206"/>
        <end position="235"/>
    </location>
</feature>
<dbReference type="Proteomes" id="UP000800038">
    <property type="component" value="Unassembled WGS sequence"/>
</dbReference>
<protein>
    <submittedName>
        <fullName evidence="2">Uncharacterized protein</fullName>
    </submittedName>
</protein>